<dbReference type="Proteomes" id="UP000652761">
    <property type="component" value="Unassembled WGS sequence"/>
</dbReference>
<evidence type="ECO:0000256" key="1">
    <source>
        <dbReference type="SAM" id="MobiDB-lite"/>
    </source>
</evidence>
<comment type="caution">
    <text evidence="2">The sequence shown here is derived from an EMBL/GenBank/DDBJ whole genome shotgun (WGS) entry which is preliminary data.</text>
</comment>
<evidence type="ECO:0000313" key="3">
    <source>
        <dbReference type="Proteomes" id="UP000652761"/>
    </source>
</evidence>
<evidence type="ECO:0000313" key="2">
    <source>
        <dbReference type="EMBL" id="MQM00851.1"/>
    </source>
</evidence>
<dbReference type="EMBL" id="NMUH01002575">
    <property type="protein sequence ID" value="MQM00851.1"/>
    <property type="molecule type" value="Genomic_DNA"/>
</dbReference>
<name>A0A843W566_COLES</name>
<gene>
    <name evidence="2" type="ORF">Taro_033587</name>
</gene>
<proteinExistence type="predicted"/>
<sequence length="304" mass="34095">MSEEKEAAVAARGRGGEGGGGAVAAFGRCFSGLEVAMEGAPLKELDPEKLKNEIKRWAKAVVAYARQLSGSLAEWWSTRCSLRSGQIEVAACGGSREAVFLGPEWATMNKILDFGRRALFVIRVISGYEERRIRAHRLGLQKQIEQAWSPLPPCCIAQARKESLRKIPEQAILGEVRRMVEEMQTVLHKFEETHMLIAMYAYLQEAAIEEYLKPFDKNAEIIMNMQLEKEEKSAKEMLKAMRDQAILQKFEQERITTLRNATVSQEPAVNPTGEELTSNTTREEVINLTSPKPELSGTPQEQTK</sequence>
<feature type="region of interest" description="Disordered" evidence="1">
    <location>
        <begin position="261"/>
        <end position="304"/>
    </location>
</feature>
<keyword evidence="3" id="KW-1185">Reference proteome</keyword>
<reference evidence="2" key="1">
    <citation type="submission" date="2017-07" db="EMBL/GenBank/DDBJ databases">
        <title>Taro Niue Genome Assembly and Annotation.</title>
        <authorList>
            <person name="Atibalentja N."/>
            <person name="Keating K."/>
            <person name="Fields C.J."/>
        </authorList>
    </citation>
    <scope>NUCLEOTIDE SEQUENCE</scope>
    <source>
        <strain evidence="2">Niue_2</strain>
        <tissue evidence="2">Leaf</tissue>
    </source>
</reference>
<dbReference type="PANTHER" id="PTHR35749:SF1">
    <property type="entry name" value="OSJNBA0084A10.10 PROTEIN"/>
    <property type="match status" value="1"/>
</dbReference>
<organism evidence="2 3">
    <name type="scientific">Colocasia esculenta</name>
    <name type="common">Wild taro</name>
    <name type="synonym">Arum esculentum</name>
    <dbReference type="NCBI Taxonomy" id="4460"/>
    <lineage>
        <taxon>Eukaryota</taxon>
        <taxon>Viridiplantae</taxon>
        <taxon>Streptophyta</taxon>
        <taxon>Embryophyta</taxon>
        <taxon>Tracheophyta</taxon>
        <taxon>Spermatophyta</taxon>
        <taxon>Magnoliopsida</taxon>
        <taxon>Liliopsida</taxon>
        <taxon>Araceae</taxon>
        <taxon>Aroideae</taxon>
        <taxon>Colocasieae</taxon>
        <taxon>Colocasia</taxon>
    </lineage>
</organism>
<dbReference type="PANTHER" id="PTHR35749">
    <property type="entry name" value="OSJNBA0084A10.10 PROTEIN"/>
    <property type="match status" value="1"/>
</dbReference>
<dbReference type="OrthoDB" id="1929657at2759"/>
<dbReference type="AlphaFoldDB" id="A0A843W566"/>
<accession>A0A843W566</accession>
<protein>
    <submittedName>
        <fullName evidence="2">Uncharacterized protein</fullName>
    </submittedName>
</protein>